<dbReference type="EMBL" id="BKCJ011796424">
    <property type="protein sequence ID" value="GFD53604.1"/>
    <property type="molecule type" value="Genomic_DNA"/>
</dbReference>
<evidence type="ECO:0000313" key="1">
    <source>
        <dbReference type="EMBL" id="GFD53604.1"/>
    </source>
</evidence>
<name>A0A699XAC7_TANCI</name>
<sequence>MNRQWSGGGSRWLATVDRRDYWKATWNHYGGDTWPSNDWYEVAVL</sequence>
<dbReference type="AlphaFoldDB" id="A0A699XAC7"/>
<organism evidence="1">
    <name type="scientific">Tanacetum cinerariifolium</name>
    <name type="common">Dalmatian daisy</name>
    <name type="synonym">Chrysanthemum cinerariifolium</name>
    <dbReference type="NCBI Taxonomy" id="118510"/>
    <lineage>
        <taxon>Eukaryota</taxon>
        <taxon>Viridiplantae</taxon>
        <taxon>Streptophyta</taxon>
        <taxon>Embryophyta</taxon>
        <taxon>Tracheophyta</taxon>
        <taxon>Spermatophyta</taxon>
        <taxon>Magnoliopsida</taxon>
        <taxon>eudicotyledons</taxon>
        <taxon>Gunneridae</taxon>
        <taxon>Pentapetalae</taxon>
        <taxon>asterids</taxon>
        <taxon>campanulids</taxon>
        <taxon>Asterales</taxon>
        <taxon>Asteraceae</taxon>
        <taxon>Asteroideae</taxon>
        <taxon>Anthemideae</taxon>
        <taxon>Anthemidinae</taxon>
        <taxon>Tanacetum</taxon>
    </lineage>
</organism>
<gene>
    <name evidence="1" type="ORF">Tci_925573</name>
</gene>
<feature type="non-terminal residue" evidence="1">
    <location>
        <position position="45"/>
    </location>
</feature>
<reference evidence="1" key="1">
    <citation type="journal article" date="2019" name="Sci. Rep.">
        <title>Draft genome of Tanacetum cinerariifolium, the natural source of mosquito coil.</title>
        <authorList>
            <person name="Yamashiro T."/>
            <person name="Shiraishi A."/>
            <person name="Satake H."/>
            <person name="Nakayama K."/>
        </authorList>
    </citation>
    <scope>NUCLEOTIDE SEQUENCE</scope>
</reference>
<accession>A0A699XAC7</accession>
<comment type="caution">
    <text evidence="1">The sequence shown here is derived from an EMBL/GenBank/DDBJ whole genome shotgun (WGS) entry which is preliminary data.</text>
</comment>
<proteinExistence type="predicted"/>
<protein>
    <submittedName>
        <fullName evidence="1">Uncharacterized protein</fullName>
    </submittedName>
</protein>